<proteinExistence type="predicted"/>
<dbReference type="OrthoDB" id="5398391at2759"/>
<reference evidence="3" key="1">
    <citation type="submission" date="2016-04" db="EMBL/GenBank/DDBJ databases">
        <authorList>
            <person name="Evans L.H."/>
            <person name="Alamgir A."/>
            <person name="Owens N."/>
            <person name="Weber N.D."/>
            <person name="Virtaneva K."/>
            <person name="Barbian K."/>
            <person name="Babar A."/>
            <person name="Rosenke K."/>
        </authorList>
    </citation>
    <scope>NUCLEOTIDE SEQUENCE [LARGE SCALE GENOMIC DNA]</scope>
    <source>
        <strain evidence="3">CBS 101.48</strain>
    </source>
</reference>
<dbReference type="Pfam" id="PF09349">
    <property type="entry name" value="OHCU_decarbox"/>
    <property type="match status" value="1"/>
</dbReference>
<dbReference type="AlphaFoldDB" id="A0A168SIC5"/>
<sequence length="178" mass="19875">MSLPSIEQLNRASPSVFIEAVNTLFETAPPLADRLLAARPYPSYLALIDLAESVCLGSDLSEQDKLDIINAHPRIGENKTNLSVMSLKEQGYNTRQGAESEQDRQVNATLAQLNKEYEATYGFKFVIFVAGRPRSQIVPLIRQRIASNNKEQEMKTGMTDMMLIARDRLKKASSDSKL</sequence>
<name>A0A168SIC5_ABSGL</name>
<keyword evidence="1" id="KW-0659">Purine metabolism</keyword>
<feature type="domain" description="Oxo-4-hydroxy-4-carboxy-5-ureidoimidazoline decarboxylase" evidence="2">
    <location>
        <begin position="10"/>
        <end position="170"/>
    </location>
</feature>
<evidence type="ECO:0000259" key="2">
    <source>
        <dbReference type="Pfam" id="PF09349"/>
    </source>
</evidence>
<dbReference type="PANTHER" id="PTHR37987:SF1">
    <property type="entry name" value="OXO-4-HYDROXY-4-CARBOXY-5-UREIDOIMIDAZOLINE DECARBOXYLASE DOMAIN-CONTAINING PROTEIN"/>
    <property type="match status" value="1"/>
</dbReference>
<dbReference type="STRING" id="4829.A0A168SIC5"/>
<keyword evidence="4" id="KW-1185">Reference proteome</keyword>
<dbReference type="Proteomes" id="UP000078561">
    <property type="component" value="Unassembled WGS sequence"/>
</dbReference>
<protein>
    <recommendedName>
        <fullName evidence="2">Oxo-4-hydroxy-4-carboxy-5-ureidoimidazoline decarboxylase domain-containing protein</fullName>
    </recommendedName>
</protein>
<dbReference type="PANTHER" id="PTHR37987">
    <property type="entry name" value="CHROMOSOME 9, WHOLE GENOME SHOTGUN SEQUENCE"/>
    <property type="match status" value="1"/>
</dbReference>
<dbReference type="GO" id="GO:0006144">
    <property type="term" value="P:purine nucleobase metabolic process"/>
    <property type="evidence" value="ECO:0007669"/>
    <property type="project" value="UniProtKB-KW"/>
</dbReference>
<dbReference type="OMA" id="AIQAMCD"/>
<dbReference type="Gene3D" id="1.10.3330.10">
    <property type="entry name" value="Oxo-4-hydroxy-4-carboxy-5-ureidoimidazoline decarboxylase"/>
    <property type="match status" value="1"/>
</dbReference>
<organism evidence="3">
    <name type="scientific">Absidia glauca</name>
    <name type="common">Pin mould</name>
    <dbReference type="NCBI Taxonomy" id="4829"/>
    <lineage>
        <taxon>Eukaryota</taxon>
        <taxon>Fungi</taxon>
        <taxon>Fungi incertae sedis</taxon>
        <taxon>Mucoromycota</taxon>
        <taxon>Mucoromycotina</taxon>
        <taxon>Mucoromycetes</taxon>
        <taxon>Mucorales</taxon>
        <taxon>Cunninghamellaceae</taxon>
        <taxon>Absidia</taxon>
    </lineage>
</organism>
<dbReference type="SUPFAM" id="SSF158694">
    <property type="entry name" value="UraD-Like"/>
    <property type="match status" value="1"/>
</dbReference>
<evidence type="ECO:0000256" key="1">
    <source>
        <dbReference type="ARBA" id="ARBA00022631"/>
    </source>
</evidence>
<dbReference type="EMBL" id="LT554895">
    <property type="protein sequence ID" value="SAM08478.1"/>
    <property type="molecule type" value="Genomic_DNA"/>
</dbReference>
<dbReference type="InterPro" id="IPR018020">
    <property type="entry name" value="OHCU_decarboxylase"/>
</dbReference>
<dbReference type="InterPro" id="IPR036778">
    <property type="entry name" value="OHCU_decarboxylase_sf"/>
</dbReference>
<evidence type="ECO:0000313" key="3">
    <source>
        <dbReference type="EMBL" id="SAM08478.1"/>
    </source>
</evidence>
<gene>
    <name evidence="3" type="primary">ABSGL_14141.1 scaffold 14385</name>
</gene>
<accession>A0A168SIC5</accession>
<evidence type="ECO:0000313" key="4">
    <source>
        <dbReference type="Proteomes" id="UP000078561"/>
    </source>
</evidence>
<dbReference type="InParanoid" id="A0A168SIC5"/>